<evidence type="ECO:0000259" key="5">
    <source>
        <dbReference type="Pfam" id="PF01055"/>
    </source>
</evidence>
<proteinExistence type="inferred from homology"/>
<dbReference type="CDD" id="cd14752">
    <property type="entry name" value="GH31_N"/>
    <property type="match status" value="1"/>
</dbReference>
<dbReference type="EMBL" id="CAWUHD010000094">
    <property type="protein sequence ID" value="CAK7230555.1"/>
    <property type="molecule type" value="Genomic_DNA"/>
</dbReference>
<evidence type="ECO:0000313" key="8">
    <source>
        <dbReference type="Proteomes" id="UP001642482"/>
    </source>
</evidence>
<reference evidence="7 8" key="1">
    <citation type="submission" date="2024-01" db="EMBL/GenBank/DDBJ databases">
        <authorList>
            <person name="Allen C."/>
            <person name="Tagirdzhanova G."/>
        </authorList>
    </citation>
    <scope>NUCLEOTIDE SEQUENCE [LARGE SCALE GENOMIC DNA]</scope>
</reference>
<dbReference type="SUPFAM" id="SSF74650">
    <property type="entry name" value="Galactose mutarotase-like"/>
    <property type="match status" value="1"/>
</dbReference>
<evidence type="ECO:0000256" key="2">
    <source>
        <dbReference type="ARBA" id="ARBA00007806"/>
    </source>
</evidence>
<dbReference type="SUPFAM" id="SSF51445">
    <property type="entry name" value="(Trans)glycosidases"/>
    <property type="match status" value="1"/>
</dbReference>
<evidence type="ECO:0000256" key="1">
    <source>
        <dbReference type="ARBA" id="ARBA00001657"/>
    </source>
</evidence>
<keyword evidence="4" id="KW-0378">Hydrolase</keyword>
<dbReference type="Pfam" id="PF01055">
    <property type="entry name" value="Glyco_hydro_31_2nd"/>
    <property type="match status" value="1"/>
</dbReference>
<dbReference type="Gene3D" id="2.60.40.1180">
    <property type="entry name" value="Golgi alpha-mannosidase II"/>
    <property type="match status" value="1"/>
</dbReference>
<dbReference type="Pfam" id="PF13802">
    <property type="entry name" value="Gal_mutarotas_2"/>
    <property type="match status" value="1"/>
</dbReference>
<keyword evidence="4" id="KW-0326">Glycosidase</keyword>
<dbReference type="InterPro" id="IPR017853">
    <property type="entry name" value="GH"/>
</dbReference>
<evidence type="ECO:0000313" key="7">
    <source>
        <dbReference type="EMBL" id="CAK7230555.1"/>
    </source>
</evidence>
<dbReference type="InterPro" id="IPR000322">
    <property type="entry name" value="Glyco_hydro_31_TIM"/>
</dbReference>
<dbReference type="InterPro" id="IPR013780">
    <property type="entry name" value="Glyco_hydro_b"/>
</dbReference>
<gene>
    <name evidence="7" type="ORF">SEUCBS140593_007628</name>
</gene>
<dbReference type="Gene3D" id="2.60.40.1760">
    <property type="entry name" value="glycosyl hydrolase (family 31)"/>
    <property type="match status" value="1"/>
</dbReference>
<comment type="similarity">
    <text evidence="2 4">Belongs to the glycosyl hydrolase 31 family.</text>
</comment>
<dbReference type="PANTHER" id="PTHR22762">
    <property type="entry name" value="ALPHA-GLUCOSIDASE"/>
    <property type="match status" value="1"/>
</dbReference>
<protein>
    <recommendedName>
        <fullName evidence="3">alpha-glucosidase</fullName>
        <ecNumber evidence="3">3.2.1.20</ecNumber>
    </recommendedName>
</protein>
<comment type="caution">
    <text evidence="7">The sequence shown here is derived from an EMBL/GenBank/DDBJ whole genome shotgun (WGS) entry which is preliminary data.</text>
</comment>
<comment type="catalytic activity">
    <reaction evidence="1">
        <text>Hydrolysis of terminal, non-reducing (1-&gt;4)-linked alpha-D-glucose residues with release of alpha-D-glucose.</text>
        <dbReference type="EC" id="3.2.1.20"/>
    </reaction>
</comment>
<sequence>MSIVERDLTYWVLPASQLSVKAGAEIHSFTLESGEKSHFPGFQWKLEFPYPQAYRILLTGPDRPRPPHDNVNAPLQFCSFKVLSLDRTKKTAAFTFPSATTASSLVSGLNTENLELRLSWGYQLYSEVWQVGDEGARLVLRDLRARPVALTEHGVIRHWALDRTRLHLGLGEKAAPIDLTGRRFTLHATDAAWYDAYRTDPLYKHTPFLISTPRPTEDGGKHGLTYAIFHGTNSTATWDLGCEIDYPSGGWSKRFIQDWGGLEEWVMVGRGVEGVVKTFAELAGKPRLVGRDWLGYLGSTMLLSEMENAQELMEDWPAQCAKHDIPCSAMHLSSGFTSDEVTNYRWVFHINTKRYPDFAGMCKTFHKAGMKLVPNVKPYVVQTHPAYKRLDAANDLFYDPISKGSSKQNLWSAAEGESALGSWVDLSGVEAQRWWAEGVQGLIDLGVDGMWDDNSEYFTRDDALLFKNEFDFSRESEVEGPVNTGLMGRITGNEMMNKLSHQTLQKANPERRTYVLTRSGNPAAFKYACSTWSGDNLTSWHNMRGSQHIQLNSAMSLIQSTGADVGGFCGDPPTSELFVRWVQLGVTHSRFCIHSSASDTKGNNKLSTPWMFPEMLPIIRKTIKWRYEVLPFLHAEPPNAPLFYGPFATDPVLYTEQILEGFDAWMGVGQLLTAPQLFEGGLTRDVYFPKASSADEHLYFDLHAPFSVHKAGTWATVSTPINHGGLFAREGAIIPIGKDKATVTSVTGPPRRYPDGVDVELESDGGQVGLDDWRGVLLFPGRQGTTYHGMWIEDDGIAAEPDEFVVTISYTGTSDAVTVAVVTEGSHFKPLWLNTLYIILPVGDDRVVENAKKTVWKGRTAWAFAL</sequence>
<organism evidence="7 8">
    <name type="scientific">Sporothrix eucalyptigena</name>
    <dbReference type="NCBI Taxonomy" id="1812306"/>
    <lineage>
        <taxon>Eukaryota</taxon>
        <taxon>Fungi</taxon>
        <taxon>Dikarya</taxon>
        <taxon>Ascomycota</taxon>
        <taxon>Pezizomycotina</taxon>
        <taxon>Sordariomycetes</taxon>
        <taxon>Sordariomycetidae</taxon>
        <taxon>Ophiostomatales</taxon>
        <taxon>Ophiostomataceae</taxon>
        <taxon>Sporothrix</taxon>
    </lineage>
</organism>
<accession>A0ABP0CHJ3</accession>
<name>A0ABP0CHJ3_9PEZI</name>
<evidence type="ECO:0000256" key="3">
    <source>
        <dbReference type="ARBA" id="ARBA00012741"/>
    </source>
</evidence>
<dbReference type="InterPro" id="IPR025887">
    <property type="entry name" value="Glyco_hydro_31_N_dom"/>
</dbReference>
<dbReference type="InterPro" id="IPR011013">
    <property type="entry name" value="Gal_mutarotase_sf_dom"/>
</dbReference>
<dbReference type="Proteomes" id="UP001642482">
    <property type="component" value="Unassembled WGS sequence"/>
</dbReference>
<evidence type="ECO:0000256" key="4">
    <source>
        <dbReference type="RuleBase" id="RU361185"/>
    </source>
</evidence>
<keyword evidence="8" id="KW-1185">Reference proteome</keyword>
<dbReference type="EC" id="3.2.1.20" evidence="3"/>
<evidence type="ECO:0000259" key="6">
    <source>
        <dbReference type="Pfam" id="PF13802"/>
    </source>
</evidence>
<dbReference type="PANTHER" id="PTHR22762:SF165">
    <property type="entry name" value="PUTATIVE (AFU_ORTHOLOGUE AFUA_1G06560)-RELATED"/>
    <property type="match status" value="1"/>
</dbReference>
<feature type="domain" description="Glycoside hydrolase family 31 TIM barrel" evidence="5">
    <location>
        <begin position="308"/>
        <end position="634"/>
    </location>
</feature>
<dbReference type="Gene3D" id="3.20.20.80">
    <property type="entry name" value="Glycosidases"/>
    <property type="match status" value="1"/>
</dbReference>
<feature type="domain" description="Glycoside hydrolase family 31 N-terminal" evidence="6">
    <location>
        <begin position="128"/>
        <end position="212"/>
    </location>
</feature>